<evidence type="ECO:0000313" key="6">
    <source>
        <dbReference type="Proteomes" id="UP000712673"/>
    </source>
</evidence>
<dbReference type="CDD" id="cd09294">
    <property type="entry name" value="SmpB"/>
    <property type="match status" value="1"/>
</dbReference>
<proteinExistence type="inferred from homology"/>
<dbReference type="PANTHER" id="PTHR30308:SF2">
    <property type="entry name" value="SSRA-BINDING PROTEIN"/>
    <property type="match status" value="1"/>
</dbReference>
<gene>
    <name evidence="3 5" type="primary">smpB</name>
    <name evidence="5" type="ORF">FJZ47_25665</name>
</gene>
<dbReference type="NCBIfam" id="TIGR00086">
    <property type="entry name" value="smpB"/>
    <property type="match status" value="1"/>
</dbReference>
<dbReference type="GO" id="GO:0003723">
    <property type="term" value="F:RNA binding"/>
    <property type="evidence" value="ECO:0007669"/>
    <property type="project" value="UniProtKB-UniRule"/>
</dbReference>
<dbReference type="GO" id="GO:0005829">
    <property type="term" value="C:cytosol"/>
    <property type="evidence" value="ECO:0007669"/>
    <property type="project" value="TreeGrafter"/>
</dbReference>
<dbReference type="SUPFAM" id="SSF74982">
    <property type="entry name" value="Small protein B (SmpB)"/>
    <property type="match status" value="1"/>
</dbReference>
<evidence type="ECO:0000256" key="3">
    <source>
        <dbReference type="HAMAP-Rule" id="MF_00023"/>
    </source>
</evidence>
<dbReference type="InterPro" id="IPR000037">
    <property type="entry name" value="SsrA-bd_prot"/>
</dbReference>
<reference evidence="5" key="1">
    <citation type="submission" date="2019-03" db="EMBL/GenBank/DDBJ databases">
        <title>Lake Tanganyika Metagenome-Assembled Genomes (MAGs).</title>
        <authorList>
            <person name="Tran P."/>
        </authorList>
    </citation>
    <scope>NUCLEOTIDE SEQUENCE</scope>
    <source>
        <strain evidence="5">K_DeepCast_65m_m2_066</strain>
    </source>
</reference>
<dbReference type="GO" id="GO:0070929">
    <property type="term" value="P:trans-translation"/>
    <property type="evidence" value="ECO:0007669"/>
    <property type="project" value="UniProtKB-UniRule"/>
</dbReference>
<comment type="function">
    <text evidence="3">Required for rescue of stalled ribosomes mediated by trans-translation. Binds to transfer-messenger RNA (tmRNA), required for stable association of tmRNA with ribosomes. tmRNA and SmpB together mimic tRNA shape, replacing the anticodon stem-loop with SmpB. tmRNA is encoded by the ssrA gene; the 2 termini fold to resemble tRNA(Ala) and it encodes a 'tag peptide', a short internal open reading frame. During trans-translation Ala-aminoacylated tmRNA acts like a tRNA, entering the A-site of stalled ribosomes, displacing the stalled mRNA. The ribosome then switches to translate the ORF on the tmRNA; the nascent peptide is terminated with the 'tag peptide' encoded by the tmRNA and targeted for degradation. The ribosome is freed to recommence translation, which seems to be the essential function of trans-translation.</text>
</comment>
<comment type="subcellular location">
    <subcellularLocation>
        <location evidence="3">Cytoplasm</location>
    </subcellularLocation>
    <text evidence="3">The tmRNA-SmpB complex associates with stalled 70S ribosomes.</text>
</comment>
<dbReference type="PROSITE" id="PS01317">
    <property type="entry name" value="SSRP"/>
    <property type="match status" value="1"/>
</dbReference>
<dbReference type="Gene3D" id="2.40.280.10">
    <property type="match status" value="1"/>
</dbReference>
<dbReference type="NCBIfam" id="NF003843">
    <property type="entry name" value="PRK05422.1"/>
    <property type="match status" value="1"/>
</dbReference>
<evidence type="ECO:0000313" key="5">
    <source>
        <dbReference type="EMBL" id="MBM3227169.1"/>
    </source>
</evidence>
<protein>
    <recommendedName>
        <fullName evidence="3">SsrA-binding protein</fullName>
    </recommendedName>
    <alternativeName>
        <fullName evidence="3">Small protein B</fullName>
    </alternativeName>
</protein>
<keyword evidence="2 3" id="KW-0694">RNA-binding</keyword>
<dbReference type="PANTHER" id="PTHR30308">
    <property type="entry name" value="TMRNA-BINDING COMPONENT OF TRANS-TRANSLATION TAGGING COMPLEX"/>
    <property type="match status" value="1"/>
</dbReference>
<accession>A0A937W821</accession>
<dbReference type="EMBL" id="VGLS01001230">
    <property type="protein sequence ID" value="MBM3227169.1"/>
    <property type="molecule type" value="Genomic_DNA"/>
</dbReference>
<comment type="similarity">
    <text evidence="3">Belongs to the SmpB family.</text>
</comment>
<feature type="region of interest" description="Disordered" evidence="4">
    <location>
        <begin position="135"/>
        <end position="157"/>
    </location>
</feature>
<dbReference type="Proteomes" id="UP000712673">
    <property type="component" value="Unassembled WGS sequence"/>
</dbReference>
<evidence type="ECO:0000256" key="4">
    <source>
        <dbReference type="SAM" id="MobiDB-lite"/>
    </source>
</evidence>
<organism evidence="5 6">
    <name type="scientific">Tectimicrobiota bacterium</name>
    <dbReference type="NCBI Taxonomy" id="2528274"/>
    <lineage>
        <taxon>Bacteria</taxon>
        <taxon>Pseudomonadati</taxon>
        <taxon>Nitrospinota/Tectimicrobiota group</taxon>
        <taxon>Candidatus Tectimicrobiota</taxon>
    </lineage>
</organism>
<evidence type="ECO:0000256" key="1">
    <source>
        <dbReference type="ARBA" id="ARBA00022490"/>
    </source>
</evidence>
<dbReference type="Pfam" id="PF01668">
    <property type="entry name" value="SmpB"/>
    <property type="match status" value="1"/>
</dbReference>
<dbReference type="AlphaFoldDB" id="A0A937W821"/>
<name>A0A937W821_UNCTE</name>
<keyword evidence="1 3" id="KW-0963">Cytoplasm</keyword>
<comment type="caution">
    <text evidence="5">The sequence shown here is derived from an EMBL/GenBank/DDBJ whole genome shotgun (WGS) entry which is preliminary data.</text>
</comment>
<dbReference type="HAMAP" id="MF_00023">
    <property type="entry name" value="SmpB"/>
    <property type="match status" value="1"/>
</dbReference>
<dbReference type="InterPro" id="IPR023620">
    <property type="entry name" value="SmpB"/>
</dbReference>
<dbReference type="GO" id="GO:0070930">
    <property type="term" value="P:trans-translation-dependent protein tagging"/>
    <property type="evidence" value="ECO:0007669"/>
    <property type="project" value="TreeGrafter"/>
</dbReference>
<evidence type="ECO:0000256" key="2">
    <source>
        <dbReference type="ARBA" id="ARBA00022884"/>
    </source>
</evidence>
<sequence>MAESPRKDTGRKIICMNRRARFDYTIGETIEAGLVLQGTEVKSLRDGKADLKDSYADIQNGEIFLLHAHIHEYEQGNRFNHDPVRPRKLLLHKREIARLLGKTREKGLTLIPTRMYFSHGKAKVELGLAKGKKQYDKREDVKRRSAQRDIERALAGE</sequence>
<dbReference type="InterPro" id="IPR020081">
    <property type="entry name" value="SsrA-bd_prot_CS"/>
</dbReference>